<accession>A0A8H4VT12</accession>
<reference evidence="14 15" key="1">
    <citation type="submission" date="2019-12" db="EMBL/GenBank/DDBJ databases">
        <authorList>
            <person name="Floudas D."/>
            <person name="Bentzer J."/>
            <person name="Ahren D."/>
            <person name="Johansson T."/>
            <person name="Persson P."/>
            <person name="Tunlid A."/>
        </authorList>
    </citation>
    <scope>NUCLEOTIDE SEQUENCE [LARGE SCALE GENOMIC DNA]</scope>
    <source>
        <strain evidence="14 15">CBS 102.39</strain>
    </source>
</reference>
<evidence type="ECO:0000256" key="8">
    <source>
        <dbReference type="ARBA" id="ARBA00038387"/>
    </source>
</evidence>
<sequence length="2394" mass="265427">MLPYVLVFRTYQELHGFLAAVQEGSVRPVQVQEYLKPRIKQLGNVKDTFGKPNAASKKLVENDLVTLPDGVAIRVESGDRDVILAVSSKLDIDELQALILLRSFLYNKGLPPGNGSTSDLTEEIIEAIQPFYLSERLHTFRVLIPLFRAREDTEDRFHKMAQIILPQIIPDGPKFAESVIAEYVEKTKLNLPEQYDQDPRSATAWAKQNLKEQLVLLEVLFWTMWGFVPCTGPLVLQILEASYSTQLGYLQNSATLLLDQESRQLLEDCAAMWMLINIEILELETVGDPNTLKLTEEPQSDAYYNSPDSLKRLHDLITSHTDSQYSATYLAWAYVLSRLSAAAAQTSETPPPFQSLLDHINPPVGRSYSKDRELVHTLMAKAALSADGGLLPLLLTLLTNSPLFVTSVAWKTGSSVTDPNAIAFRSVVKGLVISLLELVQADYVPDFDTLVDVWIALFGRSETRAVAGICTQFWQVDWPTSTARRSVLEVARTRFPILVQPLLRLLRAMTGMGFLDTDPLHTPDVYRGLSEQRLICERYVFYYFAQVPSYATVIPASSTVGGQALYERQTERYGLSNATPGVIYLNLRPIRLPGGSTLAPKSPGRLLSGDGGENIAVAWTHTHSGWKLLLEFLTDYVNRRRLDHGSVTNYSAIASGRQPSTQVKTLRVEDIGAELEPHGDEEAITAVFDLVQSVISDNPAQATTLINSLDTGDPVVCHIMLESHPPDFVQLTTMILEEALSRAKGRSSQGSPTKLITSAINVLAALLVIPTYCNRVWLYIRSTATLFGSDKTPGFASAALAAERATGTYTMTLALLNLVRQLFREAASSYIPENIKLQQVKEEVLLRAARFVHTEVWVEHMSWKYVHLGDRFEIGTRVTLLYVDILETCPPTLQDRPFPLLSQTIADVLLFKATTSAINPLVSSIASGKQVSRMLYNSRRHGDVRRLIYLLQVHLRLCNLVLTYKMNSSMATKPCLLEQTLCSRVAGGPPSREATQVKTDPIDVIAGYIRDKELGGVVPIQSTKLLSQLLLSLSTSQSTPPTIVGHLSNPEATVTSLVRIIQQPYEELALRKGIWNLISLAVDKEPALATILVTGKSRAPLEFKDAMPRPELNDKEKEKEKETDKGKEKDGLESGLSRPSSALDIVREILSSWNDIWEANPLILSYVFRFLDIVWQHALEHKSVVEPLRQDAEFWEKIAEVAKTEVGPVPSYETSEMVVVEGALRSVDNDAVQIHACRAMVKAHAANIIVRDIGLHLQSHGSEVPLKKPLSYQKLEPFLKSGMEQFGDFLGEVVASSYAPELYDRITALLDQNFDGLTMEQLKLQEQVSQRDLGDHFAFSIPLLRTRLLAYSAPPDSMVNPSEEVEKLLLSINLNLSLVHAESTLLDSWIALLRQAIPYLRADSKVRPSLLEMADVFSQSIAIEQRQGDMMASIHGSRLSLVLALLEVAWFSSSDSDKEITHFMEILKNLRGIIQNDYQSPARSILSTLPTPFHRVLLQIIFFCCKQGRSLLNRKKALNSEQRLNFAQTVEVILGFVIDSLSVVFVAARSRLDLDLDRDMELLVAVFEQCTHPDIDTSSVFWLSRCQETDIIRTSLDLFVHIDLVGLSELPLLLSRKEPLYSPHLFQFHMALASNLAGAERFASEGVIAAYSNNFISSAISSGMIDIVLPELPAQRSPAHLAYCSMLAIVATVISSLGRQNHYFDADACGFVQLYGEQIFRALSWTIGDAITLPLLEEMDQVINLFYAIASSVPASAKPNPVVEKVLRVFSTRALHLLQQVNYAITHPNHLSSLYEPITIDERVKFEKSQSQPDPTKRDIVILLLHRLFQISTNLVGTLVAISRADTVISRSVEEWPVGEALVVPHSKVVLGEPASLGTLLELGNRSLDILRTLVQRPAGQSIVDISSVSLSTSQRASLEVKQAVIIARRNLEEILLYAVTQLAMWLSKPDFDSGPAGEQEPEDQLMDTTTKLDTGKDSTRRAARSAMSSMAERLRRGMTGEMAGDLQSLLNKSKAMFASSDAIVGKNSVDISQILLNFLHDRVLDPRSSNAGQGAAGVIMLGFSRRSLPRSLQPFLSTSHARVNCTTYKRSFTSEQSKYEDFGLYDVILPDEPFIFGVSHIRRRNIPQHIVKPAYALSPDGALPPEDAAPKPRKIAGKIKLGGEEESRLRQAAKLAATVRDFAGSLVKPGVTTLAIDEAVHDFIVSHSAYPSPLNYQGFPRSCCTRRPLQDSDIINIDITVFLNGYHGDTSKTFLVGDVDEPGRELVRITDLALEQGIQACGPGRPFKGIGRAIDDFIRSQDKEYSVSSQFTGHGIGKLFHSAPWILHHRNDEPGIMEPGHCFTIEPAIIQGSDSSGWIFPDGWTASTENCARSAQAEHMVLITEEGADILTR</sequence>
<comment type="similarity">
    <text evidence="8">Belongs to the Nup188 family.</text>
</comment>
<keyword evidence="15" id="KW-1185">Reference proteome</keyword>
<keyword evidence="6" id="KW-0906">Nuclear pore complex</keyword>
<comment type="similarity">
    <text evidence="9">Belongs to the peptidase M24A family.</text>
</comment>
<keyword evidence="9" id="KW-0479">Metal-binding</keyword>
<dbReference type="EC" id="3.4.11.18" evidence="9"/>
<proteinExistence type="inferred from homology"/>
<dbReference type="InterPro" id="IPR036005">
    <property type="entry name" value="Creatinase/aminopeptidase-like"/>
</dbReference>
<evidence type="ECO:0000313" key="15">
    <source>
        <dbReference type="Proteomes" id="UP000521872"/>
    </source>
</evidence>
<comment type="function">
    <text evidence="9">Cotranslationally removes the N-terminal methionine from nascent proteins. The N-terminal methionine is often cleaved when the second residue in the primary sequence is small and uncharged (Met-Ala-, Cys, Gly, Pro, Ser, Thr, or Val).</text>
</comment>
<dbReference type="PANTHER" id="PTHR31431:SF1">
    <property type="entry name" value="NUCLEOPORIN NUP188"/>
    <property type="match status" value="1"/>
</dbReference>
<dbReference type="Pfam" id="PF10487">
    <property type="entry name" value="Nup188_N"/>
    <property type="match status" value="1"/>
</dbReference>
<dbReference type="GO" id="GO:0051028">
    <property type="term" value="P:mRNA transport"/>
    <property type="evidence" value="ECO:0007669"/>
    <property type="project" value="UniProtKB-KW"/>
</dbReference>
<dbReference type="Gene3D" id="3.90.230.10">
    <property type="entry name" value="Creatinase/methionine aminopeptidase superfamily"/>
    <property type="match status" value="1"/>
</dbReference>
<dbReference type="PANTHER" id="PTHR31431">
    <property type="entry name" value="NUCLEOPORIN NUP188 HOMOLOG"/>
    <property type="match status" value="1"/>
</dbReference>
<dbReference type="InterPro" id="IPR000994">
    <property type="entry name" value="Pept_M24"/>
</dbReference>
<evidence type="ECO:0000259" key="12">
    <source>
        <dbReference type="Pfam" id="PF10487"/>
    </source>
</evidence>
<dbReference type="Proteomes" id="UP000521872">
    <property type="component" value="Unassembled WGS sequence"/>
</dbReference>
<dbReference type="GO" id="GO:0044611">
    <property type="term" value="C:nuclear pore inner ring"/>
    <property type="evidence" value="ECO:0007669"/>
    <property type="project" value="TreeGrafter"/>
</dbReference>
<feature type="domain" description="Peptidase M24" evidence="11">
    <location>
        <begin position="2169"/>
        <end position="2386"/>
    </location>
</feature>
<name>A0A8H4VT12_9AGAR</name>
<feature type="domain" description="Nucleoporin Nup188 N-terminal" evidence="12">
    <location>
        <begin position="30"/>
        <end position="349"/>
    </location>
</feature>
<gene>
    <name evidence="14" type="ORF">D9613_004729</name>
</gene>
<dbReference type="SUPFAM" id="SSF55920">
    <property type="entry name" value="Creatinase/aminopeptidase"/>
    <property type="match status" value="1"/>
</dbReference>
<organism evidence="14 15">
    <name type="scientific">Agrocybe pediades</name>
    <dbReference type="NCBI Taxonomy" id="84607"/>
    <lineage>
        <taxon>Eukaryota</taxon>
        <taxon>Fungi</taxon>
        <taxon>Dikarya</taxon>
        <taxon>Basidiomycota</taxon>
        <taxon>Agaricomycotina</taxon>
        <taxon>Agaricomycetes</taxon>
        <taxon>Agaricomycetidae</taxon>
        <taxon>Agaricales</taxon>
        <taxon>Agaricineae</taxon>
        <taxon>Strophariaceae</taxon>
        <taxon>Agrocybe</taxon>
    </lineage>
</organism>
<keyword evidence="3" id="KW-0509">mRNA transport</keyword>
<comment type="subcellular location">
    <subcellularLocation>
        <location evidence="1">Nucleus</location>
        <location evidence="1">Nuclear pore complex</location>
    </subcellularLocation>
</comment>
<dbReference type="GO" id="GO:0004239">
    <property type="term" value="F:initiator methionyl aminopeptidase activity"/>
    <property type="evidence" value="ECO:0007669"/>
    <property type="project" value="UniProtKB-EC"/>
</dbReference>
<dbReference type="NCBIfam" id="TIGR00500">
    <property type="entry name" value="met_pdase_I"/>
    <property type="match status" value="1"/>
</dbReference>
<evidence type="ECO:0000256" key="7">
    <source>
        <dbReference type="ARBA" id="ARBA00023242"/>
    </source>
</evidence>
<keyword evidence="9" id="KW-0645">Protease</keyword>
<dbReference type="GO" id="GO:0046872">
    <property type="term" value="F:metal ion binding"/>
    <property type="evidence" value="ECO:0007669"/>
    <property type="project" value="UniProtKB-KW"/>
</dbReference>
<dbReference type="GO" id="GO:0006405">
    <property type="term" value="P:RNA export from nucleus"/>
    <property type="evidence" value="ECO:0007669"/>
    <property type="project" value="TreeGrafter"/>
</dbReference>
<evidence type="ECO:0000256" key="4">
    <source>
        <dbReference type="ARBA" id="ARBA00022927"/>
    </source>
</evidence>
<evidence type="ECO:0000256" key="5">
    <source>
        <dbReference type="ARBA" id="ARBA00023010"/>
    </source>
</evidence>
<evidence type="ECO:0000256" key="6">
    <source>
        <dbReference type="ARBA" id="ARBA00023132"/>
    </source>
</evidence>
<dbReference type="GO" id="GO:0070006">
    <property type="term" value="F:metalloaminopeptidase activity"/>
    <property type="evidence" value="ECO:0007669"/>
    <property type="project" value="InterPro"/>
</dbReference>
<evidence type="ECO:0000256" key="10">
    <source>
        <dbReference type="SAM" id="MobiDB-lite"/>
    </source>
</evidence>
<evidence type="ECO:0000256" key="1">
    <source>
        <dbReference type="ARBA" id="ARBA00004567"/>
    </source>
</evidence>
<evidence type="ECO:0000259" key="13">
    <source>
        <dbReference type="Pfam" id="PF21093"/>
    </source>
</evidence>
<keyword evidence="2" id="KW-0813">Transport</keyword>
<dbReference type="EMBL" id="JAACJL010000016">
    <property type="protein sequence ID" value="KAF4619275.1"/>
    <property type="molecule type" value="Genomic_DNA"/>
</dbReference>
<keyword evidence="5" id="KW-0811">Translocation</keyword>
<dbReference type="InterPro" id="IPR048883">
    <property type="entry name" value="Nup188_N-subdom_III"/>
</dbReference>
<feature type="compositionally biased region" description="Basic and acidic residues" evidence="10">
    <location>
        <begin position="1103"/>
        <end position="1132"/>
    </location>
</feature>
<feature type="region of interest" description="Disordered" evidence="10">
    <location>
        <begin position="1103"/>
        <end position="1137"/>
    </location>
</feature>
<dbReference type="GO" id="GO:0006606">
    <property type="term" value="P:protein import into nucleus"/>
    <property type="evidence" value="ECO:0007669"/>
    <property type="project" value="TreeGrafter"/>
</dbReference>
<comment type="cofactor">
    <cofactor evidence="9">
        <name>Co(2+)</name>
        <dbReference type="ChEBI" id="CHEBI:48828"/>
    </cofactor>
    <cofactor evidence="9">
        <name>Zn(2+)</name>
        <dbReference type="ChEBI" id="CHEBI:29105"/>
    </cofactor>
    <cofactor evidence="9">
        <name>Mn(2+)</name>
        <dbReference type="ChEBI" id="CHEBI:29035"/>
    </cofactor>
    <cofactor evidence="9">
        <name>Fe(2+)</name>
        <dbReference type="ChEBI" id="CHEBI:29033"/>
    </cofactor>
    <text evidence="9">Binds 2 divalent metal cations per subunit. Has a high-affinity and a low affinity metal-binding site. The true nature of the physiological cofactor is under debate. The enzyme is active with cobalt, zinc, manganese or divalent iron ions.</text>
</comment>
<keyword evidence="4" id="KW-0653">Protein transport</keyword>
<dbReference type="GO" id="GO:0017056">
    <property type="term" value="F:structural constituent of nuclear pore"/>
    <property type="evidence" value="ECO:0007669"/>
    <property type="project" value="InterPro"/>
</dbReference>
<comment type="caution">
    <text evidence="14">The sequence shown here is derived from an EMBL/GenBank/DDBJ whole genome shotgun (WGS) entry which is preliminary data.</text>
</comment>
<evidence type="ECO:0000256" key="9">
    <source>
        <dbReference type="RuleBase" id="RU003653"/>
    </source>
</evidence>
<dbReference type="InterPro" id="IPR001714">
    <property type="entry name" value="Pept_M24_MAP"/>
</dbReference>
<dbReference type="GO" id="GO:0006508">
    <property type="term" value="P:proteolysis"/>
    <property type="evidence" value="ECO:0007669"/>
    <property type="project" value="UniProtKB-KW"/>
</dbReference>
<protein>
    <recommendedName>
        <fullName evidence="9">Methionine aminopeptidase</fullName>
        <ecNumber evidence="9">3.4.11.18</ecNumber>
    </recommendedName>
</protein>
<feature type="region of interest" description="Disordered" evidence="10">
    <location>
        <begin position="1952"/>
        <end position="1985"/>
    </location>
</feature>
<keyword evidence="7" id="KW-0539">Nucleus</keyword>
<keyword evidence="9" id="KW-0378">Hydrolase</keyword>
<dbReference type="PROSITE" id="PS00680">
    <property type="entry name" value="MAP_1"/>
    <property type="match status" value="1"/>
</dbReference>
<dbReference type="Gene3D" id="1.25.10.70">
    <property type="match status" value="1"/>
</dbReference>
<feature type="domain" description="Nucleoporin Nup188 N-terminal subdomain III" evidence="13">
    <location>
        <begin position="681"/>
        <end position="1096"/>
    </location>
</feature>
<dbReference type="CDD" id="cd01086">
    <property type="entry name" value="MetAP1"/>
    <property type="match status" value="1"/>
</dbReference>
<keyword evidence="9" id="KW-0031">Aminopeptidase</keyword>
<evidence type="ECO:0000259" key="11">
    <source>
        <dbReference type="Pfam" id="PF00557"/>
    </source>
</evidence>
<dbReference type="Pfam" id="PF21093">
    <property type="entry name" value="Nup188_N-subdom_III"/>
    <property type="match status" value="1"/>
</dbReference>
<dbReference type="InterPro" id="IPR018864">
    <property type="entry name" value="Nucleoporin_Nup188_N"/>
</dbReference>
<dbReference type="InterPro" id="IPR002467">
    <property type="entry name" value="Pept_M24A_MAP1"/>
</dbReference>
<dbReference type="InterPro" id="IPR044840">
    <property type="entry name" value="Nup188"/>
</dbReference>
<evidence type="ECO:0000256" key="2">
    <source>
        <dbReference type="ARBA" id="ARBA00022448"/>
    </source>
</evidence>
<evidence type="ECO:0000256" key="3">
    <source>
        <dbReference type="ARBA" id="ARBA00022816"/>
    </source>
</evidence>
<dbReference type="Pfam" id="PF00557">
    <property type="entry name" value="Peptidase_M24"/>
    <property type="match status" value="1"/>
</dbReference>
<dbReference type="PRINTS" id="PR00599">
    <property type="entry name" value="MAPEPTIDASE"/>
</dbReference>
<evidence type="ECO:0000313" key="14">
    <source>
        <dbReference type="EMBL" id="KAF4619275.1"/>
    </source>
</evidence>
<comment type="catalytic activity">
    <reaction evidence="9">
        <text>Release of N-terminal amino acids, preferentially methionine, from peptides and arylamides.</text>
        <dbReference type="EC" id="3.4.11.18"/>
    </reaction>
</comment>